<protein>
    <submittedName>
        <fullName evidence="2">Uncharacterized protein</fullName>
    </submittedName>
</protein>
<feature type="region of interest" description="Disordered" evidence="1">
    <location>
        <begin position="1"/>
        <end position="48"/>
    </location>
</feature>
<name>A0ABR3NTP2_9TELE</name>
<comment type="caution">
    <text evidence="2">The sequence shown here is derived from an EMBL/GenBank/DDBJ whole genome shotgun (WGS) entry which is preliminary data.</text>
</comment>
<dbReference type="Proteomes" id="UP001558613">
    <property type="component" value="Unassembled WGS sequence"/>
</dbReference>
<organism evidence="2 3">
    <name type="scientific">Cirrhinus molitorella</name>
    <name type="common">mud carp</name>
    <dbReference type="NCBI Taxonomy" id="172907"/>
    <lineage>
        <taxon>Eukaryota</taxon>
        <taxon>Metazoa</taxon>
        <taxon>Chordata</taxon>
        <taxon>Craniata</taxon>
        <taxon>Vertebrata</taxon>
        <taxon>Euteleostomi</taxon>
        <taxon>Actinopterygii</taxon>
        <taxon>Neopterygii</taxon>
        <taxon>Teleostei</taxon>
        <taxon>Ostariophysi</taxon>
        <taxon>Cypriniformes</taxon>
        <taxon>Cyprinidae</taxon>
        <taxon>Labeoninae</taxon>
        <taxon>Labeonini</taxon>
        <taxon>Cirrhinus</taxon>
    </lineage>
</organism>
<accession>A0ABR3NTP2</accession>
<reference evidence="2 3" key="1">
    <citation type="submission" date="2023-09" db="EMBL/GenBank/DDBJ databases">
        <authorList>
            <person name="Wang M."/>
        </authorList>
    </citation>
    <scope>NUCLEOTIDE SEQUENCE [LARGE SCALE GENOMIC DNA]</scope>
    <source>
        <strain evidence="2">GT-2023</strain>
        <tissue evidence="2">Liver</tissue>
    </source>
</reference>
<dbReference type="EMBL" id="JAYMGO010000002">
    <property type="protein sequence ID" value="KAL1280391.1"/>
    <property type="molecule type" value="Genomic_DNA"/>
</dbReference>
<proteinExistence type="predicted"/>
<evidence type="ECO:0000313" key="2">
    <source>
        <dbReference type="EMBL" id="KAL1280391.1"/>
    </source>
</evidence>
<feature type="compositionally biased region" description="Basic and acidic residues" evidence="1">
    <location>
        <begin position="23"/>
        <end position="47"/>
    </location>
</feature>
<evidence type="ECO:0000313" key="3">
    <source>
        <dbReference type="Proteomes" id="UP001558613"/>
    </source>
</evidence>
<keyword evidence="3" id="KW-1185">Reference proteome</keyword>
<sequence length="85" mass="9555">MIPLSHRATSDSQSAALSLRPYEISERGRERASGDAVHRGGERERQGVHTVQCLHSAQRIHIESRTTLDSSALRYCVARWQQEGL</sequence>
<evidence type="ECO:0000256" key="1">
    <source>
        <dbReference type="SAM" id="MobiDB-lite"/>
    </source>
</evidence>
<gene>
    <name evidence="2" type="ORF">QQF64_014991</name>
</gene>